<evidence type="ECO:0000256" key="6">
    <source>
        <dbReference type="SAM" id="Phobius"/>
    </source>
</evidence>
<dbReference type="InterPro" id="IPR045584">
    <property type="entry name" value="Pilin-like"/>
</dbReference>
<organism evidence="7">
    <name type="scientific">Salinispirillum sp. LH 10-3-1</name>
    <dbReference type="NCBI Taxonomy" id="2952525"/>
    <lineage>
        <taxon>Bacteria</taxon>
        <taxon>Pseudomonadati</taxon>
        <taxon>Pseudomonadota</taxon>
        <taxon>Gammaproteobacteria</taxon>
        <taxon>Oceanospirillales</taxon>
        <taxon>Saccharospirillaceae</taxon>
        <taxon>Salinispirillum</taxon>
    </lineage>
</organism>
<keyword evidence="5 6" id="KW-0472">Membrane</keyword>
<evidence type="ECO:0000256" key="3">
    <source>
        <dbReference type="ARBA" id="ARBA00022692"/>
    </source>
</evidence>
<dbReference type="RefSeq" id="WP_304993932.1">
    <property type="nucleotide sequence ID" value="NZ_CP101717.1"/>
</dbReference>
<dbReference type="InterPro" id="IPR002416">
    <property type="entry name" value="T2SS_protein-GspH"/>
</dbReference>
<keyword evidence="2" id="KW-0488">Methylation</keyword>
<evidence type="ECO:0000313" key="7">
    <source>
        <dbReference type="EMBL" id="WLD56650.1"/>
    </source>
</evidence>
<dbReference type="AlphaFoldDB" id="A0AB38YBG3"/>
<sequence length="191" mass="21273">MMLTCPVWTMRATKRAHRAHGFTLIELMVVLILVAIVGAMVVGSIGGRDRERTHQQYLGQIQAFVDEAYIQARLKSQDHALQWYRDQVVLLALVASVNDQGDAVVLAEVEDTLTMPATLELILQLNDSSILLPSAQAGPAPNAQSAHVFILPDGTSEDPWAIDVTWEVDGERFRRLVSDGLNRPQWRYANE</sequence>
<comment type="subcellular location">
    <subcellularLocation>
        <location evidence="1">Membrane</location>
        <topology evidence="1">Single-pass membrane protein</topology>
    </subcellularLocation>
</comment>
<dbReference type="Pfam" id="PF07963">
    <property type="entry name" value="N_methyl"/>
    <property type="match status" value="1"/>
</dbReference>
<feature type="transmembrane region" description="Helical" evidence="6">
    <location>
        <begin position="21"/>
        <end position="46"/>
    </location>
</feature>
<evidence type="ECO:0000256" key="1">
    <source>
        <dbReference type="ARBA" id="ARBA00004167"/>
    </source>
</evidence>
<dbReference type="PRINTS" id="PR00885">
    <property type="entry name" value="BCTERIALGSPH"/>
</dbReference>
<dbReference type="GO" id="GO:0015628">
    <property type="term" value="P:protein secretion by the type II secretion system"/>
    <property type="evidence" value="ECO:0007669"/>
    <property type="project" value="InterPro"/>
</dbReference>
<gene>
    <name evidence="7" type="ORF">NFC81_07850</name>
</gene>
<name>A0AB38YBG3_9GAMM</name>
<evidence type="ECO:0000256" key="4">
    <source>
        <dbReference type="ARBA" id="ARBA00022989"/>
    </source>
</evidence>
<proteinExistence type="predicted"/>
<keyword evidence="3 6" id="KW-0812">Transmembrane</keyword>
<dbReference type="NCBIfam" id="TIGR02532">
    <property type="entry name" value="IV_pilin_GFxxxE"/>
    <property type="match status" value="1"/>
</dbReference>
<dbReference type="SUPFAM" id="SSF54523">
    <property type="entry name" value="Pili subunits"/>
    <property type="match status" value="1"/>
</dbReference>
<accession>A0AB38YBG3</accession>
<dbReference type="PROSITE" id="PS00409">
    <property type="entry name" value="PROKAR_NTER_METHYL"/>
    <property type="match status" value="1"/>
</dbReference>
<keyword evidence="4 6" id="KW-1133">Transmembrane helix</keyword>
<dbReference type="GO" id="GO:0015627">
    <property type="term" value="C:type II protein secretion system complex"/>
    <property type="evidence" value="ECO:0007669"/>
    <property type="project" value="InterPro"/>
</dbReference>
<protein>
    <submittedName>
        <fullName evidence="7">Type II secretion system GspH family protein</fullName>
    </submittedName>
</protein>
<dbReference type="GO" id="GO:0016020">
    <property type="term" value="C:membrane"/>
    <property type="evidence" value="ECO:0007669"/>
    <property type="project" value="UniProtKB-SubCell"/>
</dbReference>
<evidence type="ECO:0000256" key="2">
    <source>
        <dbReference type="ARBA" id="ARBA00022481"/>
    </source>
</evidence>
<reference evidence="7" key="1">
    <citation type="submission" date="2022-07" db="EMBL/GenBank/DDBJ databases">
        <title>Complete genome sequence of Salinispirillum sp. LH10-3-1 capable of multiple carbohydrate inversion isolated from a soda lake.</title>
        <authorList>
            <person name="Liu J."/>
            <person name="Zhai Y."/>
            <person name="Zhang H."/>
            <person name="Yang H."/>
            <person name="Qu J."/>
            <person name="Li J."/>
        </authorList>
    </citation>
    <scope>NUCLEOTIDE SEQUENCE</scope>
    <source>
        <strain evidence="7">LH 10-3-1</strain>
    </source>
</reference>
<dbReference type="InterPro" id="IPR012902">
    <property type="entry name" value="N_methyl_site"/>
</dbReference>
<dbReference type="EMBL" id="CP101717">
    <property type="protein sequence ID" value="WLD56650.1"/>
    <property type="molecule type" value="Genomic_DNA"/>
</dbReference>
<evidence type="ECO:0000256" key="5">
    <source>
        <dbReference type="ARBA" id="ARBA00023136"/>
    </source>
</evidence>